<feature type="transmembrane region" description="Helical" evidence="2">
    <location>
        <begin position="6"/>
        <end position="26"/>
    </location>
</feature>
<evidence type="ECO:0000313" key="4">
    <source>
        <dbReference type="Proteomes" id="UP000009282"/>
    </source>
</evidence>
<protein>
    <recommendedName>
        <fullName evidence="5">DUF2802 domain-containing protein</fullName>
    </recommendedName>
</protein>
<feature type="coiled-coil region" evidence="1">
    <location>
        <begin position="58"/>
        <end position="118"/>
    </location>
</feature>
<dbReference type="AlphaFoldDB" id="G4QLU6"/>
<evidence type="ECO:0000313" key="3">
    <source>
        <dbReference type="EMBL" id="AEP30436.1"/>
    </source>
</evidence>
<dbReference type="InterPro" id="IPR021244">
    <property type="entry name" value="DUF2802"/>
</dbReference>
<organism evidence="3 4">
    <name type="scientific">Glaciecola nitratireducens (strain JCM 12485 / KCTC 12276 / FR1064)</name>
    <dbReference type="NCBI Taxonomy" id="1085623"/>
    <lineage>
        <taxon>Bacteria</taxon>
        <taxon>Pseudomonadati</taxon>
        <taxon>Pseudomonadota</taxon>
        <taxon>Gammaproteobacteria</taxon>
        <taxon>Alteromonadales</taxon>
        <taxon>Alteromonadaceae</taxon>
        <taxon>Brumicola</taxon>
    </lineage>
</organism>
<dbReference type="Proteomes" id="UP000009282">
    <property type="component" value="Chromosome"/>
</dbReference>
<dbReference type="EMBL" id="CP003060">
    <property type="protein sequence ID" value="AEP30436.1"/>
    <property type="molecule type" value="Genomic_DNA"/>
</dbReference>
<name>G4QLU6_GLANF</name>
<dbReference type="KEGG" id="gni:GNIT_2339"/>
<dbReference type="OrthoDB" id="5600183at2"/>
<evidence type="ECO:0008006" key="5">
    <source>
        <dbReference type="Google" id="ProtNLM"/>
    </source>
</evidence>
<keyword evidence="2" id="KW-1133">Transmembrane helix</keyword>
<dbReference type="STRING" id="1085623.GNIT_2339"/>
<dbReference type="HOGENOM" id="CLU_140401_0_0_6"/>
<proteinExistence type="predicted"/>
<gene>
    <name evidence="3" type="ordered locus">GNIT_2339</name>
</gene>
<evidence type="ECO:0000256" key="2">
    <source>
        <dbReference type="SAM" id="Phobius"/>
    </source>
</evidence>
<keyword evidence="2" id="KW-0812">Transmembrane</keyword>
<keyword evidence="1" id="KW-0175">Coiled coil</keyword>
<keyword evidence="2" id="KW-0472">Membrane</keyword>
<dbReference type="Pfam" id="PF10975">
    <property type="entry name" value="DUF2802"/>
    <property type="match status" value="1"/>
</dbReference>
<dbReference type="RefSeq" id="WP_014109309.1">
    <property type="nucleotide sequence ID" value="NC_016041.1"/>
</dbReference>
<reference evidence="3 4" key="1">
    <citation type="journal article" date="2011" name="J. Bacteriol.">
        <title>Complete genome sequence of seawater bacterium Glaciecola nitratireducens FR1064T.</title>
        <authorList>
            <person name="Bian F."/>
            <person name="Qin Q.L."/>
            <person name="Xie B.B."/>
            <person name="Shu Y.L."/>
            <person name="Zhang X.Y."/>
            <person name="Yu Y."/>
            <person name="Chen B."/>
            <person name="Chen X.L."/>
            <person name="Zhou B.C."/>
            <person name="Zhang Y.Z."/>
        </authorList>
    </citation>
    <scope>NUCLEOTIDE SEQUENCE [LARGE SCALE GENOMIC DNA]</scope>
    <source>
        <strain evidence="4">JCM 12485 / KCTC 12276 / FR1064</strain>
    </source>
</reference>
<evidence type="ECO:0000256" key="1">
    <source>
        <dbReference type="SAM" id="Coils"/>
    </source>
</evidence>
<sequence>MQEISMINMVLLCISFVGLGIAIIAIQSNRKLSLRLNKALELINSLYKTNEAHQSKLYALEQIQKDSYEQNKQRLTIELDSAVSAFTANITQTHAAEIEALKFDIDKLMAQIDELSQQDPAAKMYAKAHSLVASGASINEIIDACDLPKAEVEVLMGFQEKARK</sequence>
<keyword evidence="4" id="KW-1185">Reference proteome</keyword>
<accession>G4QLU6</accession>